<organism evidence="2 3">
    <name type="scientific">Kockovaella imperatae</name>
    <dbReference type="NCBI Taxonomy" id="4999"/>
    <lineage>
        <taxon>Eukaryota</taxon>
        <taxon>Fungi</taxon>
        <taxon>Dikarya</taxon>
        <taxon>Basidiomycota</taxon>
        <taxon>Agaricomycotina</taxon>
        <taxon>Tremellomycetes</taxon>
        <taxon>Tremellales</taxon>
        <taxon>Cuniculitremaceae</taxon>
        <taxon>Kockovaella</taxon>
    </lineage>
</organism>
<dbReference type="AlphaFoldDB" id="A0A1Y1UFL0"/>
<proteinExistence type="predicted"/>
<gene>
    <name evidence="2" type="ORF">BD324DRAFT_656613</name>
</gene>
<feature type="region of interest" description="Disordered" evidence="1">
    <location>
        <begin position="117"/>
        <end position="137"/>
    </location>
</feature>
<feature type="region of interest" description="Disordered" evidence="1">
    <location>
        <begin position="1"/>
        <end position="76"/>
    </location>
</feature>
<evidence type="ECO:0000313" key="3">
    <source>
        <dbReference type="Proteomes" id="UP000193218"/>
    </source>
</evidence>
<reference evidence="2 3" key="1">
    <citation type="submission" date="2017-03" db="EMBL/GenBank/DDBJ databases">
        <title>Widespread Adenine N6-methylation of Active Genes in Fungi.</title>
        <authorList>
            <consortium name="DOE Joint Genome Institute"/>
            <person name="Mondo S.J."/>
            <person name="Dannebaum R.O."/>
            <person name="Kuo R.C."/>
            <person name="Louie K.B."/>
            <person name="Bewick A.J."/>
            <person name="Labutti K."/>
            <person name="Haridas S."/>
            <person name="Kuo A."/>
            <person name="Salamov A."/>
            <person name="Ahrendt S.R."/>
            <person name="Lau R."/>
            <person name="Bowen B.P."/>
            <person name="Lipzen A."/>
            <person name="Sullivan W."/>
            <person name="Andreopoulos W.B."/>
            <person name="Clum A."/>
            <person name="Lindquist E."/>
            <person name="Daum C."/>
            <person name="Northen T.R."/>
            <person name="Ramamoorthy G."/>
            <person name="Schmitz R.J."/>
            <person name="Gryganskyi A."/>
            <person name="Culley D."/>
            <person name="Magnuson J."/>
            <person name="James T.Y."/>
            <person name="O'Malley M.A."/>
            <person name="Stajich J.E."/>
            <person name="Spatafora J.W."/>
            <person name="Visel A."/>
            <person name="Grigoriev I.V."/>
        </authorList>
    </citation>
    <scope>NUCLEOTIDE SEQUENCE [LARGE SCALE GENOMIC DNA]</scope>
    <source>
        <strain evidence="2 3">NRRL Y-17943</strain>
    </source>
</reference>
<dbReference type="RefSeq" id="XP_021870848.1">
    <property type="nucleotide sequence ID" value="XM_022018845.1"/>
</dbReference>
<dbReference type="Proteomes" id="UP000193218">
    <property type="component" value="Unassembled WGS sequence"/>
</dbReference>
<keyword evidence="3" id="KW-1185">Reference proteome</keyword>
<dbReference type="OrthoDB" id="2574468at2759"/>
<protein>
    <submittedName>
        <fullName evidence="2">Uncharacterized protein</fullName>
    </submittedName>
</protein>
<comment type="caution">
    <text evidence="2">The sequence shown here is derived from an EMBL/GenBank/DDBJ whole genome shotgun (WGS) entry which is preliminary data.</text>
</comment>
<dbReference type="InParanoid" id="A0A1Y1UFL0"/>
<dbReference type="GeneID" id="33560654"/>
<accession>A0A1Y1UFL0</accession>
<sequence length="267" mass="28569">MTQPLFFSGQPGLGSGSTLKPKRKYSGDEEEPELAQQQQQQTFSLPPFKRRNTVSDSYAVPELVPDHSNSASDDDIAMDQDQGMESLESPNEMDRDGCGIAMGRNYAYESGGSGGFGFGPGAEEDDVMEEASSGHSTNYPTVYPSLTPHPNPNHFSNLPPYTNSASFNTYTAPPENAVSFTVRPKSPLSAQAFSTTLAPPSRSAGLLQPTINAPLGPDATAIERVRAAHGPQCKSIPRLTVSPYPDPITGSQTMYSMCPDCGTIEKV</sequence>
<evidence type="ECO:0000256" key="1">
    <source>
        <dbReference type="SAM" id="MobiDB-lite"/>
    </source>
</evidence>
<evidence type="ECO:0000313" key="2">
    <source>
        <dbReference type="EMBL" id="ORX36779.1"/>
    </source>
</evidence>
<name>A0A1Y1UFL0_9TREE</name>
<dbReference type="EMBL" id="NBSH01000007">
    <property type="protein sequence ID" value="ORX36779.1"/>
    <property type="molecule type" value="Genomic_DNA"/>
</dbReference>